<dbReference type="Proteomes" id="UP000694415">
    <property type="component" value="Unplaced"/>
</dbReference>
<keyword evidence="6 13" id="KW-0812">Transmembrane</keyword>
<keyword evidence="16" id="KW-1185">Reference proteome</keyword>
<feature type="transmembrane region" description="Helical" evidence="13">
    <location>
        <begin position="12"/>
        <end position="33"/>
    </location>
</feature>
<evidence type="ECO:0000256" key="3">
    <source>
        <dbReference type="ARBA" id="ARBA00010663"/>
    </source>
</evidence>
<comment type="similarity">
    <text evidence="3 13">Belongs to the G-protein coupled receptor 1 family.</text>
</comment>
<feature type="domain" description="G-protein coupled receptors family 1 profile" evidence="14">
    <location>
        <begin position="22"/>
        <end position="243"/>
    </location>
</feature>
<dbReference type="InterPro" id="IPR004072">
    <property type="entry name" value="Vmron_rcpt_1"/>
</dbReference>
<sequence>MDFWNLEIRIIFLSQTVTGTLGNVFLIFYYLVLYYRECTLKPTDLILMNLMAANLVILLSIGVPQTMAIWGLKEFLNHLECEILLFVQGFSRSMSICTICLLSVFQTLTISPKKFCWKYYKSNAAKYIGSCTSLLWVLHVLINFIFFLYTFIKRNNRNVTRTRDFGYCSLIGSDDISDSLYAALVVCPEVFFSVLTAFTSVSMIVILYRHKKRVQLIRSTHGSRYSPESRATQNILTVVSTFLAFCTLTSILRGCVALFHGHSWWLMNINHLTSLCFPTFAPFVLMSHYSIVSRLSLVWLRKKISHNSLIAQLFTHS</sequence>
<dbReference type="FunFam" id="1.20.1070.10:FF:000033">
    <property type="entry name" value="Vomeronasal type-1 receptor"/>
    <property type="match status" value="1"/>
</dbReference>
<keyword evidence="11" id="KW-0325">Glycoprotein</keyword>
<evidence type="ECO:0000259" key="14">
    <source>
        <dbReference type="PROSITE" id="PS50262"/>
    </source>
</evidence>
<evidence type="ECO:0000256" key="6">
    <source>
        <dbReference type="ARBA" id="ARBA00022692"/>
    </source>
</evidence>
<evidence type="ECO:0000256" key="1">
    <source>
        <dbReference type="ARBA" id="ARBA00003878"/>
    </source>
</evidence>
<dbReference type="GeneTree" id="ENSGT00960000186612"/>
<evidence type="ECO:0000256" key="11">
    <source>
        <dbReference type="ARBA" id="ARBA00023180"/>
    </source>
</evidence>
<keyword evidence="5 13" id="KW-0589">Pheromone response</keyword>
<comment type="function">
    <text evidence="1">Putative pheromone receptor.</text>
</comment>
<dbReference type="GO" id="GO:0016503">
    <property type="term" value="F:pheromone receptor activity"/>
    <property type="evidence" value="ECO:0007669"/>
    <property type="project" value="InterPro"/>
</dbReference>
<keyword evidence="7 13" id="KW-1133">Transmembrane helix</keyword>
<accession>A0A8C6GY66</accession>
<organism evidence="15 16">
    <name type="scientific">Mus spicilegus</name>
    <name type="common">Mound-building mouse</name>
    <dbReference type="NCBI Taxonomy" id="10103"/>
    <lineage>
        <taxon>Eukaryota</taxon>
        <taxon>Metazoa</taxon>
        <taxon>Chordata</taxon>
        <taxon>Craniata</taxon>
        <taxon>Vertebrata</taxon>
        <taxon>Euteleostomi</taxon>
        <taxon>Mammalia</taxon>
        <taxon>Eutheria</taxon>
        <taxon>Euarchontoglires</taxon>
        <taxon>Glires</taxon>
        <taxon>Rodentia</taxon>
        <taxon>Myomorpha</taxon>
        <taxon>Muroidea</taxon>
        <taxon>Muridae</taxon>
        <taxon>Murinae</taxon>
        <taxon>Mus</taxon>
        <taxon>Mus</taxon>
    </lineage>
</organism>
<comment type="subcellular location">
    <subcellularLocation>
        <location evidence="2 13">Cell membrane</location>
        <topology evidence="2 13">Multi-pass membrane protein</topology>
    </subcellularLocation>
</comment>
<protein>
    <recommendedName>
        <fullName evidence="13">Vomeronasal type-1 receptor</fullName>
    </recommendedName>
</protein>
<dbReference type="PANTHER" id="PTHR24062">
    <property type="entry name" value="VOMERONASAL TYPE-1 RECEPTOR"/>
    <property type="match status" value="1"/>
</dbReference>
<evidence type="ECO:0000256" key="10">
    <source>
        <dbReference type="ARBA" id="ARBA00023170"/>
    </source>
</evidence>
<dbReference type="InterPro" id="IPR017452">
    <property type="entry name" value="GPCR_Rhodpsn_7TM"/>
</dbReference>
<feature type="transmembrane region" description="Helical" evidence="13">
    <location>
        <begin position="45"/>
        <end position="63"/>
    </location>
</feature>
<feature type="transmembrane region" description="Helical" evidence="13">
    <location>
        <begin position="235"/>
        <end position="260"/>
    </location>
</feature>
<feature type="transmembrane region" description="Helical" evidence="13">
    <location>
        <begin position="280"/>
        <end position="300"/>
    </location>
</feature>
<keyword evidence="8 13" id="KW-0297">G-protein coupled receptor</keyword>
<dbReference type="SUPFAM" id="SSF81321">
    <property type="entry name" value="Family A G protein-coupled receptor-like"/>
    <property type="match status" value="1"/>
</dbReference>
<evidence type="ECO:0000256" key="2">
    <source>
        <dbReference type="ARBA" id="ARBA00004651"/>
    </source>
</evidence>
<dbReference type="GO" id="GO:0005886">
    <property type="term" value="C:plasma membrane"/>
    <property type="evidence" value="ECO:0007669"/>
    <property type="project" value="UniProtKB-SubCell"/>
</dbReference>
<feature type="transmembrane region" description="Helical" evidence="13">
    <location>
        <begin position="83"/>
        <end position="106"/>
    </location>
</feature>
<keyword evidence="12 13" id="KW-0807">Transducer</keyword>
<proteinExistence type="inferred from homology"/>
<feature type="transmembrane region" description="Helical" evidence="13">
    <location>
        <begin position="127"/>
        <end position="152"/>
    </location>
</feature>
<reference evidence="15" key="1">
    <citation type="submission" date="2025-08" db="UniProtKB">
        <authorList>
            <consortium name="Ensembl"/>
        </authorList>
    </citation>
    <scope>IDENTIFICATION</scope>
</reference>
<evidence type="ECO:0000256" key="13">
    <source>
        <dbReference type="RuleBase" id="RU364061"/>
    </source>
</evidence>
<dbReference type="GO" id="GO:0007606">
    <property type="term" value="P:sensory perception of chemical stimulus"/>
    <property type="evidence" value="ECO:0007669"/>
    <property type="project" value="UniProtKB-ARBA"/>
</dbReference>
<name>A0A8C6GY66_MUSSI</name>
<evidence type="ECO:0000256" key="8">
    <source>
        <dbReference type="ARBA" id="ARBA00023040"/>
    </source>
</evidence>
<dbReference type="Ensembl" id="ENSMSIT00000016163.1">
    <property type="protein sequence ID" value="ENSMSIP00000012741.1"/>
    <property type="gene ID" value="ENSMSIG00000011057.1"/>
</dbReference>
<evidence type="ECO:0000256" key="4">
    <source>
        <dbReference type="ARBA" id="ARBA00022475"/>
    </source>
</evidence>
<evidence type="ECO:0000256" key="7">
    <source>
        <dbReference type="ARBA" id="ARBA00022989"/>
    </source>
</evidence>
<evidence type="ECO:0000313" key="15">
    <source>
        <dbReference type="Ensembl" id="ENSMSIP00000012741.1"/>
    </source>
</evidence>
<dbReference type="Pfam" id="PF03402">
    <property type="entry name" value="V1R"/>
    <property type="match status" value="1"/>
</dbReference>
<keyword evidence="10 13" id="KW-0675">Receptor</keyword>
<feature type="transmembrane region" description="Helical" evidence="13">
    <location>
        <begin position="180"/>
        <end position="208"/>
    </location>
</feature>
<keyword evidence="9 13" id="KW-0472">Membrane</keyword>
<dbReference type="Gene3D" id="1.20.1070.10">
    <property type="entry name" value="Rhodopsin 7-helix transmembrane proteins"/>
    <property type="match status" value="1"/>
</dbReference>
<evidence type="ECO:0000313" key="16">
    <source>
        <dbReference type="Proteomes" id="UP000694415"/>
    </source>
</evidence>
<evidence type="ECO:0000256" key="5">
    <source>
        <dbReference type="ARBA" id="ARBA00022507"/>
    </source>
</evidence>
<evidence type="ECO:0000256" key="12">
    <source>
        <dbReference type="ARBA" id="ARBA00023224"/>
    </source>
</evidence>
<dbReference type="AlphaFoldDB" id="A0A8C6GY66"/>
<dbReference type="PROSITE" id="PS50262">
    <property type="entry name" value="G_PROTEIN_RECEP_F1_2"/>
    <property type="match status" value="1"/>
</dbReference>
<dbReference type="GO" id="GO:0019236">
    <property type="term" value="P:response to pheromone"/>
    <property type="evidence" value="ECO:0007669"/>
    <property type="project" value="UniProtKB-KW"/>
</dbReference>
<evidence type="ECO:0000256" key="9">
    <source>
        <dbReference type="ARBA" id="ARBA00023136"/>
    </source>
</evidence>
<reference evidence="15" key="2">
    <citation type="submission" date="2025-09" db="UniProtKB">
        <authorList>
            <consortium name="Ensembl"/>
        </authorList>
    </citation>
    <scope>IDENTIFICATION</scope>
</reference>
<keyword evidence="4 13" id="KW-1003">Cell membrane</keyword>